<dbReference type="RefSeq" id="WP_190943136.1">
    <property type="nucleotide sequence ID" value="NZ_JACJSI010000060.1"/>
</dbReference>
<dbReference type="EMBL" id="JACJSI010000060">
    <property type="protein sequence ID" value="MBD2532511.1"/>
    <property type="molecule type" value="Genomic_DNA"/>
</dbReference>
<protein>
    <submittedName>
        <fullName evidence="2">Uncharacterized protein</fullName>
    </submittedName>
</protein>
<evidence type="ECO:0000256" key="1">
    <source>
        <dbReference type="SAM" id="Coils"/>
    </source>
</evidence>
<feature type="coiled-coil region" evidence="1">
    <location>
        <begin position="18"/>
        <end position="45"/>
    </location>
</feature>
<dbReference type="Proteomes" id="UP000623440">
    <property type="component" value="Unassembled WGS sequence"/>
</dbReference>
<keyword evidence="1" id="KW-0175">Coiled coil</keyword>
<name>A0ABR8DUD4_9NOSO</name>
<gene>
    <name evidence="2" type="ORF">H6G97_24160</name>
</gene>
<comment type="caution">
    <text evidence="2">The sequence shown here is derived from an EMBL/GenBank/DDBJ whole genome shotgun (WGS) entry which is preliminary data.</text>
</comment>
<reference evidence="2 3" key="1">
    <citation type="journal article" date="2020" name="ISME J.">
        <title>Comparative genomics reveals insights into cyanobacterial evolution and habitat adaptation.</title>
        <authorList>
            <person name="Chen M.Y."/>
            <person name="Teng W.K."/>
            <person name="Zhao L."/>
            <person name="Hu C.X."/>
            <person name="Zhou Y.K."/>
            <person name="Han B.P."/>
            <person name="Song L.R."/>
            <person name="Shu W.S."/>
        </authorList>
    </citation>
    <scope>NUCLEOTIDE SEQUENCE [LARGE SCALE GENOMIC DNA]</scope>
    <source>
        <strain evidence="2 3">FACHB-838</strain>
    </source>
</reference>
<sequence>MNSPHLIKIEHDLRVLSLEELEWLLERIEKRVQEKKQILNKFNDVKYMNEQLVAMASDLDIQTEITTINNEFSITEMDGLEKL</sequence>
<proteinExistence type="predicted"/>
<evidence type="ECO:0000313" key="3">
    <source>
        <dbReference type="Proteomes" id="UP000623440"/>
    </source>
</evidence>
<organism evidence="2 3">
    <name type="scientific">Nostoc flagelliforme FACHB-838</name>
    <dbReference type="NCBI Taxonomy" id="2692904"/>
    <lineage>
        <taxon>Bacteria</taxon>
        <taxon>Bacillati</taxon>
        <taxon>Cyanobacteriota</taxon>
        <taxon>Cyanophyceae</taxon>
        <taxon>Nostocales</taxon>
        <taxon>Nostocaceae</taxon>
        <taxon>Nostoc</taxon>
    </lineage>
</organism>
<accession>A0ABR8DUD4</accession>
<evidence type="ECO:0000313" key="2">
    <source>
        <dbReference type="EMBL" id="MBD2532511.1"/>
    </source>
</evidence>
<keyword evidence="3" id="KW-1185">Reference proteome</keyword>